<evidence type="ECO:0000256" key="3">
    <source>
        <dbReference type="PROSITE-ProRule" id="PRU00023"/>
    </source>
</evidence>
<dbReference type="Pfam" id="PF00023">
    <property type="entry name" value="Ank"/>
    <property type="match status" value="1"/>
</dbReference>
<name>A0A7C8RGA0_ORBOL</name>
<protein>
    <recommendedName>
        <fullName evidence="4">Clr5 domain-containing protein</fullName>
    </recommendedName>
</protein>
<dbReference type="InterPro" id="IPR025676">
    <property type="entry name" value="Clr5_dom"/>
</dbReference>
<dbReference type="EMBL" id="JAABOJ010000003">
    <property type="protein sequence ID" value="KAF3288711.1"/>
    <property type="molecule type" value="Genomic_DNA"/>
</dbReference>
<dbReference type="InterPro" id="IPR050745">
    <property type="entry name" value="Multifunctional_regulatory"/>
</dbReference>
<organism evidence="5 6">
    <name type="scientific">Orbilia oligospora</name>
    <name type="common">Nematode-trapping fungus</name>
    <name type="synonym">Arthrobotrys oligospora</name>
    <dbReference type="NCBI Taxonomy" id="2813651"/>
    <lineage>
        <taxon>Eukaryota</taxon>
        <taxon>Fungi</taxon>
        <taxon>Dikarya</taxon>
        <taxon>Ascomycota</taxon>
        <taxon>Pezizomycotina</taxon>
        <taxon>Orbiliomycetes</taxon>
        <taxon>Orbiliales</taxon>
        <taxon>Orbiliaceae</taxon>
        <taxon>Orbilia</taxon>
    </lineage>
</organism>
<dbReference type="PANTHER" id="PTHR24189:SF50">
    <property type="entry name" value="ANKYRIN REPEAT AND SOCS BOX PROTEIN 2"/>
    <property type="match status" value="1"/>
</dbReference>
<dbReference type="AlphaFoldDB" id="A0A7C8RGA0"/>
<dbReference type="InterPro" id="IPR036770">
    <property type="entry name" value="Ankyrin_rpt-contain_sf"/>
</dbReference>
<dbReference type="Pfam" id="PF14420">
    <property type="entry name" value="Clr5"/>
    <property type="match status" value="1"/>
</dbReference>
<dbReference type="SMART" id="SM00248">
    <property type="entry name" value="ANK"/>
    <property type="match status" value="4"/>
</dbReference>
<evidence type="ECO:0000313" key="5">
    <source>
        <dbReference type="EMBL" id="KAF3288711.1"/>
    </source>
</evidence>
<comment type="caution">
    <text evidence="5">The sequence shown here is derived from an EMBL/GenBank/DDBJ whole genome shotgun (WGS) entry which is preliminary data.</text>
</comment>
<dbReference type="Gene3D" id="1.25.40.20">
    <property type="entry name" value="Ankyrin repeat-containing domain"/>
    <property type="match status" value="2"/>
</dbReference>
<keyword evidence="2 3" id="KW-0040">ANK repeat</keyword>
<dbReference type="GO" id="GO:2000812">
    <property type="term" value="P:regulation of barbed-end actin filament capping"/>
    <property type="evidence" value="ECO:0007669"/>
    <property type="project" value="TreeGrafter"/>
</dbReference>
<feature type="domain" description="Clr5" evidence="4">
    <location>
        <begin position="24"/>
        <end position="75"/>
    </location>
</feature>
<dbReference type="PROSITE" id="PS50088">
    <property type="entry name" value="ANK_REPEAT"/>
    <property type="match status" value="3"/>
</dbReference>
<dbReference type="GO" id="GO:0005634">
    <property type="term" value="C:nucleus"/>
    <property type="evidence" value="ECO:0007669"/>
    <property type="project" value="TreeGrafter"/>
</dbReference>
<dbReference type="PANTHER" id="PTHR24189">
    <property type="entry name" value="MYOTROPHIN"/>
    <property type="match status" value="1"/>
</dbReference>
<keyword evidence="1" id="KW-0677">Repeat</keyword>
<evidence type="ECO:0000259" key="4">
    <source>
        <dbReference type="Pfam" id="PF14420"/>
    </source>
</evidence>
<evidence type="ECO:0000313" key="6">
    <source>
        <dbReference type="Proteomes" id="UP000474640"/>
    </source>
</evidence>
<dbReference type="PROSITE" id="PS50297">
    <property type="entry name" value="ANK_REP_REGION"/>
    <property type="match status" value="1"/>
</dbReference>
<dbReference type="GO" id="GO:0005737">
    <property type="term" value="C:cytoplasm"/>
    <property type="evidence" value="ECO:0007669"/>
    <property type="project" value="TreeGrafter"/>
</dbReference>
<dbReference type="SUPFAM" id="SSF48403">
    <property type="entry name" value="Ankyrin repeat"/>
    <property type="match status" value="1"/>
</dbReference>
<accession>A0A7C8RGA0</accession>
<dbReference type="InterPro" id="IPR002110">
    <property type="entry name" value="Ankyrin_rpt"/>
</dbReference>
<feature type="repeat" description="ANK" evidence="3">
    <location>
        <begin position="529"/>
        <end position="561"/>
    </location>
</feature>
<feature type="repeat" description="ANK" evidence="3">
    <location>
        <begin position="986"/>
        <end position="1015"/>
    </location>
</feature>
<proteinExistence type="predicted"/>
<gene>
    <name evidence="5" type="ORF">TWF970_005768</name>
</gene>
<evidence type="ECO:0000256" key="1">
    <source>
        <dbReference type="ARBA" id="ARBA00022737"/>
    </source>
</evidence>
<feature type="repeat" description="ANK" evidence="3">
    <location>
        <begin position="1048"/>
        <end position="1080"/>
    </location>
</feature>
<reference evidence="5 6" key="1">
    <citation type="submission" date="2020-01" db="EMBL/GenBank/DDBJ databases">
        <authorList>
            <person name="Palmer J.M."/>
        </authorList>
    </citation>
    <scope>NUCLEOTIDE SEQUENCE [LARGE SCALE GENOMIC DNA]</scope>
    <source>
        <strain evidence="5 6">TWF970</strain>
    </source>
</reference>
<evidence type="ECO:0000256" key="2">
    <source>
        <dbReference type="ARBA" id="ARBA00023043"/>
    </source>
</evidence>
<dbReference type="Proteomes" id="UP000474640">
    <property type="component" value="Unassembled WGS sequence"/>
</dbReference>
<sequence>MSQTLQPDEGPLKLRVRRAYEPEIPWAALRETIERLYLHKNYSNKEIIAFFAEEQGLIITKSQLEYQIKKWKIRKNMKREDYIFSRYAFTKSSPNNTTGNIANEVYLNGIRQSPRKLRKGWRRHKAREGTDDLDADALRYHVSDGLVMGDTVLGATLRDTPFPRSPRPLKVGNRSRLEDNGLVSAVNAYRGDLSPGSLAHVSNTQRTRETPVGVRRPPGALTIEACSAVSRVKETKFILDFLQQTLFIMQNGLWDDIEWEPIVIKMIKSHKLGSLLACIMGLGMDESTKLGNCLVSAVCHRYQGEYDAEDLSLLLRCGCKPSVDTLRNAYQCTDAKKIQQLFSVGDIENQEILEQCRLAIERRMSGIFESFAFSTMSTNSALLESLERDWTFKLFSIPQEELLTFDAQSTVDFKIIPRSTSLLPELMAPAFISETPECELIRLPQIELLMSAIKYSHRHVVKVLSEKMDLKKPGYLIYTILTGDEATALLLLDAGANPNGRVLIPEVQGVETPPPSRHSDHIISTGKVYSVTPLLAAVRLNFKRIINRLLSAGANPNLEASPPPLYHCGGCDRIWYGRFTSECTFLNDYFREISPLELAIMTGSGRSVLERLWIAGARFRRPDTTWMVLLMYTKFGSSEFNFAADALLTPQSDSFEAGLGIGKRAYLFRLKCISGFGALEPQYKLLLKKPGLEPPKIVLQTYTLGRFYSMVYHMAHCTDGSRWKIIFDNLETIGDGWAVNSAFRILEEYLAPYLKNTSRDTGSRIRHSTQTLGLVEHVISMQLQFWYSDQELQGSILETIIWSAWQGVVTPHVLHRWIWHLCGPGGLKSSMSLVYGKPNANVVKIFLESLNRGEDQGRVKLNQGVFEAFGYFIDIGWGVNQGACDCDRGEITALDIILSNCVLDHTSFAILKRLRDAGARINWGGNHCSSLSYAIEARRDTFRIYHDKEDCWELQTIELLLQVEKEGGYNSNGFAVSTRISKYIGSPLQEAAYFGDLELAKLLLKAGMDVNLEAITRYPNLVFREFVKPCSGPRPRMKEPKCAIPQVVKGTPLEIAVGQGRQGMVELLLEWGAKVTGKAHRRAQSVPRILNLFPKIYPIAEGSTDMLDDIDPALTVDRGEMSADSLFVNL</sequence>
<dbReference type="OrthoDB" id="539213at2759"/>